<dbReference type="EMBL" id="JADHEI010000009">
    <property type="protein sequence ID" value="MBF2734635.1"/>
    <property type="molecule type" value="Genomic_DNA"/>
</dbReference>
<dbReference type="Proteomes" id="UP000604381">
    <property type="component" value="Unassembled WGS sequence"/>
</dbReference>
<evidence type="ECO:0000313" key="8">
    <source>
        <dbReference type="EMBL" id="MBF2734635.1"/>
    </source>
</evidence>
<dbReference type="Gene3D" id="1.10.10.10">
    <property type="entry name" value="Winged helix-like DNA-binding domain superfamily/Winged helix DNA-binding domain"/>
    <property type="match status" value="3"/>
</dbReference>
<dbReference type="GO" id="GO:0006282">
    <property type="term" value="P:regulation of DNA repair"/>
    <property type="evidence" value="ECO:0007669"/>
    <property type="project" value="UniProtKB-UniRule"/>
</dbReference>
<feature type="domain" description="RecX first three-helical" evidence="7">
    <location>
        <begin position="6"/>
        <end position="44"/>
    </location>
</feature>
<dbReference type="InterPro" id="IPR053926">
    <property type="entry name" value="RecX_HTH_1st"/>
</dbReference>
<organism evidence="8 9">
    <name type="scientific">Candidatus Amphirhobacter heronislandensis</name>
    <dbReference type="NCBI Taxonomy" id="1732024"/>
    <lineage>
        <taxon>Bacteria</taxon>
        <taxon>Pseudomonadati</taxon>
        <taxon>Pseudomonadota</taxon>
        <taxon>Gammaproteobacteria</taxon>
        <taxon>Candidatus Tethybacterales</taxon>
        <taxon>Candidatus Tethybacteraceae</taxon>
        <taxon>Candidatus Amphirhobacter</taxon>
    </lineage>
</organism>
<reference evidence="8" key="1">
    <citation type="submission" date="2020-10" db="EMBL/GenBank/DDBJ databases">
        <title>An improved Amphimedon queenslandica hologenome assembly reveals how three proteobacterial symbionts can extend the metabolic phenotypic of their marine sponge host.</title>
        <authorList>
            <person name="Degnan B."/>
            <person name="Degnan S."/>
            <person name="Xiang X."/>
        </authorList>
    </citation>
    <scope>NUCLEOTIDE SEQUENCE</scope>
    <source>
        <strain evidence="8">AqS2</strain>
    </source>
</reference>
<evidence type="ECO:0000259" key="7">
    <source>
        <dbReference type="Pfam" id="PF21982"/>
    </source>
</evidence>
<evidence type="ECO:0000313" key="9">
    <source>
        <dbReference type="Proteomes" id="UP000604381"/>
    </source>
</evidence>
<comment type="subcellular location">
    <subcellularLocation>
        <location evidence="1 5">Cytoplasm</location>
    </subcellularLocation>
</comment>
<evidence type="ECO:0000256" key="3">
    <source>
        <dbReference type="ARBA" id="ARBA00018111"/>
    </source>
</evidence>
<sequence length="152" mass="16513">MAAGGCYAAAVRLLARREHSRAELERKLGRAHEAEEIAAALDRLAAERLQSDRRFAAEFIVAKMAGWGRRRLLAELRERGVAAEIAAEEIEAGLKEGEQQRAEAALRRKYGGRLGADERATGQALRFLAQRGFDGASAAKALAACRREAAGR</sequence>
<evidence type="ECO:0000256" key="4">
    <source>
        <dbReference type="ARBA" id="ARBA00022490"/>
    </source>
</evidence>
<comment type="caution">
    <text evidence="8">The sequence shown here is derived from an EMBL/GenBank/DDBJ whole genome shotgun (WGS) entry which is preliminary data.</text>
</comment>
<dbReference type="Pfam" id="PF02631">
    <property type="entry name" value="RecX_HTH2"/>
    <property type="match status" value="1"/>
</dbReference>
<accession>A0A930Y0T2</accession>
<feature type="domain" description="RecX second three-helical" evidence="6">
    <location>
        <begin position="51"/>
        <end position="88"/>
    </location>
</feature>
<evidence type="ECO:0000256" key="2">
    <source>
        <dbReference type="ARBA" id="ARBA00009695"/>
    </source>
</evidence>
<dbReference type="InterPro" id="IPR053924">
    <property type="entry name" value="RecX_HTH_2nd"/>
</dbReference>
<proteinExistence type="inferred from homology"/>
<evidence type="ECO:0000256" key="1">
    <source>
        <dbReference type="ARBA" id="ARBA00004496"/>
    </source>
</evidence>
<comment type="function">
    <text evidence="5">Modulates RecA activity.</text>
</comment>
<dbReference type="Pfam" id="PF21982">
    <property type="entry name" value="RecX_HTH1"/>
    <property type="match status" value="1"/>
</dbReference>
<dbReference type="PANTHER" id="PTHR33602:SF1">
    <property type="entry name" value="REGULATORY PROTEIN RECX FAMILY PROTEIN"/>
    <property type="match status" value="1"/>
</dbReference>
<keyword evidence="4 5" id="KW-0963">Cytoplasm</keyword>
<gene>
    <name evidence="5" type="primary">recX</name>
    <name evidence="8" type="ORF">ISN26_00825</name>
</gene>
<dbReference type="InterPro" id="IPR036388">
    <property type="entry name" value="WH-like_DNA-bd_sf"/>
</dbReference>
<protein>
    <recommendedName>
        <fullName evidence="3 5">Regulatory protein RecX</fullName>
    </recommendedName>
</protein>
<comment type="similarity">
    <text evidence="2 5">Belongs to the RecX family.</text>
</comment>
<evidence type="ECO:0000259" key="6">
    <source>
        <dbReference type="Pfam" id="PF02631"/>
    </source>
</evidence>
<dbReference type="AlphaFoldDB" id="A0A930Y0T2"/>
<evidence type="ECO:0000256" key="5">
    <source>
        <dbReference type="HAMAP-Rule" id="MF_01114"/>
    </source>
</evidence>
<dbReference type="InterPro" id="IPR003783">
    <property type="entry name" value="Regulatory_RecX"/>
</dbReference>
<dbReference type="GO" id="GO:0005737">
    <property type="term" value="C:cytoplasm"/>
    <property type="evidence" value="ECO:0007669"/>
    <property type="project" value="UniProtKB-SubCell"/>
</dbReference>
<name>A0A930Y0T2_9GAMM</name>
<dbReference type="PANTHER" id="PTHR33602">
    <property type="entry name" value="REGULATORY PROTEIN RECX FAMILY PROTEIN"/>
    <property type="match status" value="1"/>
</dbReference>
<keyword evidence="9" id="KW-1185">Reference proteome</keyword>
<dbReference type="HAMAP" id="MF_01114">
    <property type="entry name" value="RecX"/>
    <property type="match status" value="1"/>
</dbReference>